<organism evidence="1 2">
    <name type="scientific">Hypsizygus marmoreus</name>
    <name type="common">White beech mushroom</name>
    <name type="synonym">Agaricus marmoreus</name>
    <dbReference type="NCBI Taxonomy" id="39966"/>
    <lineage>
        <taxon>Eukaryota</taxon>
        <taxon>Fungi</taxon>
        <taxon>Dikarya</taxon>
        <taxon>Basidiomycota</taxon>
        <taxon>Agaricomycotina</taxon>
        <taxon>Agaricomycetes</taxon>
        <taxon>Agaricomycetidae</taxon>
        <taxon>Agaricales</taxon>
        <taxon>Tricholomatineae</taxon>
        <taxon>Lyophyllaceae</taxon>
        <taxon>Hypsizygus</taxon>
    </lineage>
</organism>
<proteinExistence type="predicted"/>
<evidence type="ECO:0000313" key="2">
    <source>
        <dbReference type="Proteomes" id="UP000076154"/>
    </source>
</evidence>
<comment type="caution">
    <text evidence="1">The sequence shown here is derived from an EMBL/GenBank/DDBJ whole genome shotgun (WGS) entry which is preliminary data.</text>
</comment>
<accession>A0A369JUC1</accession>
<dbReference type="AlphaFoldDB" id="A0A369JUC1"/>
<dbReference type="Proteomes" id="UP000076154">
    <property type="component" value="Unassembled WGS sequence"/>
</dbReference>
<keyword evidence="2" id="KW-1185">Reference proteome</keyword>
<sequence length="116" mass="13417">MDLEEVGIRNLQSLWGNFKNKKASAHHLATIIYRGLDQAVKHYAEKFMDHKSSLSSRRHARAHPDILQCQLLEYLADFRDERFEGDGIVIDLFYHLQTEALHTAAKRIPGLRSSRC</sequence>
<dbReference type="EMBL" id="LUEZ02000040">
    <property type="protein sequence ID" value="RDB25929.1"/>
    <property type="molecule type" value="Genomic_DNA"/>
</dbReference>
<dbReference type="InParanoid" id="A0A369JUC1"/>
<evidence type="ECO:0000313" key="1">
    <source>
        <dbReference type="EMBL" id="RDB25929.1"/>
    </source>
</evidence>
<protein>
    <submittedName>
        <fullName evidence="1">Uncharacterized protein</fullName>
    </submittedName>
</protein>
<name>A0A369JUC1_HYPMA</name>
<reference evidence="1" key="1">
    <citation type="submission" date="2018-04" db="EMBL/GenBank/DDBJ databases">
        <title>Whole genome sequencing of Hypsizygus marmoreus.</title>
        <authorList>
            <person name="Choi I.-G."/>
            <person name="Min B."/>
            <person name="Kim J.-G."/>
            <person name="Kim S."/>
            <person name="Oh Y.-L."/>
            <person name="Kong W.-S."/>
            <person name="Park H."/>
            <person name="Jeong J."/>
            <person name="Song E.-S."/>
        </authorList>
    </citation>
    <scope>NUCLEOTIDE SEQUENCE [LARGE SCALE GENOMIC DNA]</scope>
    <source>
        <strain evidence="1">51987-8</strain>
    </source>
</reference>
<gene>
    <name evidence="1" type="ORF">Hypma_006352</name>
</gene>